<feature type="compositionally biased region" description="Basic and acidic residues" evidence="1">
    <location>
        <begin position="504"/>
        <end position="518"/>
    </location>
</feature>
<dbReference type="OrthoDB" id="765741at2759"/>
<accession>A0A1U7ZEZ6</accession>
<dbReference type="OMA" id="DETHMAT"/>
<dbReference type="KEGG" id="nnu:104593358"/>
<feature type="compositionally biased region" description="Polar residues" evidence="1">
    <location>
        <begin position="467"/>
        <end position="476"/>
    </location>
</feature>
<dbReference type="InParanoid" id="A0A1U7ZEZ6"/>
<gene>
    <name evidence="3" type="primary">LOC104593358</name>
</gene>
<feature type="compositionally biased region" description="Acidic residues" evidence="1">
    <location>
        <begin position="236"/>
        <end position="249"/>
    </location>
</feature>
<sequence length="899" mass="98901">MHARHRSPGGGGRSNSMGMGLAASRISPEGSIRGHGMYNPEFRNYNRGFGRGPPKSYPPPQPPRKGDAFMEAGRLAAEYLVSKGLLPPNVLPGKWQNGSLKNQVADFPEYRQQDRENMQLPPEGRMSALARLGNAVPEGGSGRRRFPDEFHPTGMRSHMRGRRRMGSFRGSFGSDWSRENGRSGSFSERTKSFPDMEGEDALNSGYHEERWAGSDVGSGVPKVGSNELLPKSDSAGDAEPELENYEFPDDTCSKVSSSSSRRELPLDTEGECSKGSDDSRILGAERGEVKNDTSNDEQEKQHSAEETTSQHCSLDGGSTSKNGNDLLKLCNFAKVPTKIRSSLACKALKVEPNPTTEEGVVSDIVNSKSPQIVIEEDSVEGASNDALTNQAHSSTCIKSDIPRVTSVQSMEDTGNLNPAFSVDRSKCMKSQSFHEGSSFMHQEEPGQDVGNLNPAFSVDRSKCMRSQSFHEGSSFTHPEEPGQGPPGFGRCSSMGNKRGQKRSLQHDGMREGAKKPREWSSSIVTQANDYFHLHDSREKQSSTPEEISSDDDVVEVVNQERLVNAVQHDDVKEGGKKPKEWPPAIVTQANEYLHLHNLRAKPSSTPEESPSADDNVVEVVNQERPVDAVQHDDMMETANKPREWSSSFFMQANEYFHLHNLRTKQLDEPEVRPSPDDDVVEVVNQEKLVNTDLFPKSGAGMGIEFREEKQLFPSSFKICDLNLMETSDMTENHDDDPVLGFPSTLEGKKEVSVDVDLSISNNCNRSDGYGRCPVNAKEVAIDDVANEAVKEENAHNISQRGIATLYPNMENFPNHTENTGDLPDVQDGYGLMISELLGTDIPNCSSVPADISGLHTEIGLHNGEGILGEVDPIYLSLGEIPISFLGVWEQPTQDYDKPF</sequence>
<dbReference type="RefSeq" id="XP_010251424.1">
    <property type="nucleotide sequence ID" value="XM_010253122.2"/>
</dbReference>
<feature type="region of interest" description="Disordered" evidence="1">
    <location>
        <begin position="467"/>
        <end position="551"/>
    </location>
</feature>
<evidence type="ECO:0000313" key="3">
    <source>
        <dbReference type="RefSeq" id="XP_010251424.1"/>
    </source>
</evidence>
<name>A0A1U7ZEZ6_NELNU</name>
<feature type="compositionally biased region" description="Basic residues" evidence="1">
    <location>
        <begin position="157"/>
        <end position="166"/>
    </location>
</feature>
<feature type="region of interest" description="Disordered" evidence="1">
    <location>
        <begin position="134"/>
        <end position="324"/>
    </location>
</feature>
<feature type="compositionally biased region" description="Polar residues" evidence="1">
    <location>
        <begin position="306"/>
        <end position="323"/>
    </location>
</feature>
<protein>
    <submittedName>
        <fullName evidence="3">Uncharacterized protein At4g26450-like isoform X1</fullName>
    </submittedName>
</protein>
<dbReference type="PANTHER" id="PTHR36056:SF1">
    <property type="entry name" value="PROTEIN, PUTATIVE-RELATED"/>
    <property type="match status" value="1"/>
</dbReference>
<dbReference type="InterPro" id="IPR040276">
    <property type="entry name" value="At4g26450-like"/>
</dbReference>
<dbReference type="GeneID" id="104593358"/>
<dbReference type="eggNOG" id="ENOG502RBS8">
    <property type="taxonomic scope" value="Eukaryota"/>
</dbReference>
<keyword evidence="2" id="KW-1185">Reference proteome</keyword>
<feature type="region of interest" description="Disordered" evidence="1">
    <location>
        <begin position="1"/>
        <end position="67"/>
    </location>
</feature>
<feature type="compositionally biased region" description="Polar residues" evidence="1">
    <location>
        <begin position="519"/>
        <end position="528"/>
    </location>
</feature>
<evidence type="ECO:0000313" key="2">
    <source>
        <dbReference type="Proteomes" id="UP000189703"/>
    </source>
</evidence>
<dbReference type="Proteomes" id="UP000189703">
    <property type="component" value="Unplaced"/>
</dbReference>
<organism evidence="2 3">
    <name type="scientific">Nelumbo nucifera</name>
    <name type="common">Sacred lotus</name>
    <dbReference type="NCBI Taxonomy" id="4432"/>
    <lineage>
        <taxon>Eukaryota</taxon>
        <taxon>Viridiplantae</taxon>
        <taxon>Streptophyta</taxon>
        <taxon>Embryophyta</taxon>
        <taxon>Tracheophyta</taxon>
        <taxon>Spermatophyta</taxon>
        <taxon>Magnoliopsida</taxon>
        <taxon>Proteales</taxon>
        <taxon>Nelumbonaceae</taxon>
        <taxon>Nelumbo</taxon>
    </lineage>
</organism>
<dbReference type="PANTHER" id="PTHR36056">
    <property type="entry name" value="PROTEIN, PUTATIVE-RELATED"/>
    <property type="match status" value="1"/>
</dbReference>
<feature type="compositionally biased region" description="Basic and acidic residues" evidence="1">
    <location>
        <begin position="260"/>
        <end position="305"/>
    </location>
</feature>
<evidence type="ECO:0000256" key="1">
    <source>
        <dbReference type="SAM" id="MobiDB-lite"/>
    </source>
</evidence>
<feature type="compositionally biased region" description="Basic and acidic residues" evidence="1">
    <location>
        <begin position="531"/>
        <end position="540"/>
    </location>
</feature>
<dbReference type="FunCoup" id="A0A1U7ZEZ6">
    <property type="interactions" value="3545"/>
</dbReference>
<reference evidence="3" key="1">
    <citation type="submission" date="2025-08" db="UniProtKB">
        <authorList>
            <consortium name="RefSeq"/>
        </authorList>
    </citation>
    <scope>IDENTIFICATION</scope>
</reference>
<proteinExistence type="predicted"/>
<dbReference type="AlphaFoldDB" id="A0A1U7ZEZ6"/>